<dbReference type="GO" id="GO:0004315">
    <property type="term" value="F:3-oxoacyl-[acyl-carrier-protein] synthase activity"/>
    <property type="evidence" value="ECO:0007669"/>
    <property type="project" value="InterPro"/>
</dbReference>
<dbReference type="Gene3D" id="3.40.47.10">
    <property type="match status" value="1"/>
</dbReference>
<dbReference type="InterPro" id="IPR020841">
    <property type="entry name" value="PKS_Beta-ketoAc_synthase_dom"/>
</dbReference>
<reference evidence="6" key="1">
    <citation type="submission" date="2016-10" db="EMBL/GenBank/DDBJ databases">
        <authorList>
            <person name="Varghese N."/>
            <person name="Submissions S."/>
        </authorList>
    </citation>
    <scope>NUCLEOTIDE SEQUENCE [LARGE SCALE GENOMIC DNA]</scope>
    <source>
        <strain evidence="6">DSM 18609</strain>
    </source>
</reference>
<dbReference type="Gene3D" id="3.10.129.110">
    <property type="entry name" value="Polyketide synthase dehydratase"/>
    <property type="match status" value="1"/>
</dbReference>
<dbReference type="Pfam" id="PF00698">
    <property type="entry name" value="Acyl_transf_1"/>
    <property type="match status" value="1"/>
</dbReference>
<dbReference type="GO" id="GO:0008897">
    <property type="term" value="F:holo-[acyl-carrier-protein] synthase activity"/>
    <property type="evidence" value="ECO:0007669"/>
    <property type="project" value="InterPro"/>
</dbReference>
<dbReference type="Pfam" id="PF16197">
    <property type="entry name" value="KAsynt_C_assoc"/>
    <property type="match status" value="1"/>
</dbReference>
<name>A0A1G6YNN6_9SPHI</name>
<dbReference type="InterPro" id="IPR014031">
    <property type="entry name" value="Ketoacyl_synth_C"/>
</dbReference>
<evidence type="ECO:0000313" key="6">
    <source>
        <dbReference type="Proteomes" id="UP000199455"/>
    </source>
</evidence>
<evidence type="ECO:0000313" key="5">
    <source>
        <dbReference type="EMBL" id="SDD91265.1"/>
    </source>
</evidence>
<organism evidence="5 6">
    <name type="scientific">Pedobacter soli</name>
    <dbReference type="NCBI Taxonomy" id="390242"/>
    <lineage>
        <taxon>Bacteria</taxon>
        <taxon>Pseudomonadati</taxon>
        <taxon>Bacteroidota</taxon>
        <taxon>Sphingobacteriia</taxon>
        <taxon>Sphingobacteriales</taxon>
        <taxon>Sphingobacteriaceae</taxon>
        <taxon>Pedobacter</taxon>
    </lineage>
</organism>
<dbReference type="InterPro" id="IPR001227">
    <property type="entry name" value="Ac_transferase_dom_sf"/>
</dbReference>
<dbReference type="PROSITE" id="PS00606">
    <property type="entry name" value="KS3_1"/>
    <property type="match status" value="1"/>
</dbReference>
<dbReference type="InterPro" id="IPR032821">
    <property type="entry name" value="PKS_assoc"/>
</dbReference>
<dbReference type="InterPro" id="IPR052568">
    <property type="entry name" value="PKS-FAS_Synthase"/>
</dbReference>
<evidence type="ECO:0000256" key="1">
    <source>
        <dbReference type="ARBA" id="ARBA00022450"/>
    </source>
</evidence>
<keyword evidence="3 5" id="KW-0808">Transferase</keyword>
<dbReference type="InterPro" id="IPR016039">
    <property type="entry name" value="Thiolase-like"/>
</dbReference>
<dbReference type="SUPFAM" id="SSF52151">
    <property type="entry name" value="FabD/lysophospholipase-like"/>
    <property type="match status" value="1"/>
</dbReference>
<protein>
    <submittedName>
        <fullName evidence="5">Acyl transferase domain-containing protein</fullName>
    </submittedName>
</protein>
<dbReference type="InterPro" id="IPR042104">
    <property type="entry name" value="PKS_dehydratase_sf"/>
</dbReference>
<keyword evidence="2" id="KW-0597">Phosphoprotein</keyword>
<dbReference type="SUPFAM" id="SSF56214">
    <property type="entry name" value="4'-phosphopantetheinyl transferase"/>
    <property type="match status" value="2"/>
</dbReference>
<dbReference type="PANTHER" id="PTHR43074:SF1">
    <property type="entry name" value="BETA-KETOACYL SYNTHASE FAMILY PROTEIN-RELATED"/>
    <property type="match status" value="1"/>
</dbReference>
<dbReference type="GO" id="GO:0000287">
    <property type="term" value="F:magnesium ion binding"/>
    <property type="evidence" value="ECO:0007669"/>
    <property type="project" value="InterPro"/>
</dbReference>
<evidence type="ECO:0000256" key="2">
    <source>
        <dbReference type="ARBA" id="ARBA00022553"/>
    </source>
</evidence>
<dbReference type="InterPro" id="IPR016035">
    <property type="entry name" value="Acyl_Trfase/lysoPLipase"/>
</dbReference>
<dbReference type="STRING" id="390242.SAMN04488024_10960"/>
<sequence>MAQLHSNMKKSDVAIIGMSCIFPGAKDLQTFWENILHKVDSTQEVPADRIDPIHFGKPETGVDRFYCNRGGFIPDYRFDPQRFGILPLAVEGTEPDHLLTLDLVHQALEDAGVFEKKYTLDKTGIIIGKGNYVGPGATRAIEIVRTGEQISSILKDLMPQLTETELEKVKHEFQLRKGRFSADTAMGLIPNLVASLVANRLNLGGLAFTLDAACASSLIAVDHAVQELNSGRCNMVIAGGVHLGQNAAFWSIFSQLGALSKQAKIKPFDQSADGLIIGEGAGFVVLKRLEDAIRDQDKIYSVIKGVGVSSDGSGTSVMSPSVKGQLKAVSEAWENAGLEYRNIGYLEAHGTGTPLGDKTEVETLKQFFGADADLPKAGIGSVKSNIGHAMPAAGIAGLIKSSLALYHGIIPPTLHCDEPLAQLAETRFSAVQNATDWDQSGLPKLAAVNAFGFGGINAHVVLSAFDTPKKDEVLILARPSHEALIASLENQDFSIGSGNFRLAVFNPSPERLAKALKIVIKNSPWRNKQDIWYTNAPLLTNNGKIAFVFPGLDGLAGGEFKSVAQYFNITTDENETSDGLLSEALKILNKSSVLDQALKQLGVKPDMNAGHSLGEWLAARSSELAEESSVMHLLSVLNPETFELKDSRFIAVGCGLDTLQPILNTIDNLYLSNDNCLQQVILCGSKTALEELVPILKAKQIFHQILPFQSGFHSPFVADKLELILAGMQDMQFRKTTTPLWSATTLETYPEGFEAIRQLSAEHLIKPVRFRELTEKLYKEGARVFIQVGSGGLVGFIDDTLKGKDFSTISANVPIRSGITQLQRVLAALFIEGKTIESAFLGQIKSAQPQKNKGIKLKLGSPIIHNLQTLKGLTLKQPQAAPPQPAIAAKHPVLQAFNDNVLEMISMQNEMLGLFENAALQTDQPSQWLPPAPQLPERKAFSQTLDVSLDNSPYLIDHSLLRQPKGWPTVEDMDPVIPMTMIFEVFAEIANAQSPAEKVQKIMNMRVFQWMNVVKPFRETVTGEWRDTQRVYLNLERFANAEVQLATQLNHAPNRHFDIGQKLDIDRTTEQIYDAHMFHGPLYQGIKKLVAVGEQGITGIIEAAGGKGSLLDNAGQLFGLWLQLTLTKDRIAFPVKIQEIEFFGDMADQQGTFECTCVLTELNDEFATADIVMKRNGLTWLIITGWQNRRLEIDEPLWNVSMSPLHNRLSTEVAPGVFIFGNAYSRVVSWDFILKRYFNQIEKKHHNNLLPNKRRTWMISRVAAKDAVRNLLNTQKQQACYPITFEIYADDVHKPHVKGGLTEDIEISIAHKGTDAVSIARLGRPVGIDIENIEERSPGFFDLVFNDHEMALLANRDKTEWATRFWVAKEAYGKYLGKGLQGNPKAYTVEAVNGEELTINNIIIKTIKHKNYIIGWTL</sequence>
<accession>A0A1G6YNN6</accession>
<evidence type="ECO:0000256" key="3">
    <source>
        <dbReference type="ARBA" id="ARBA00022679"/>
    </source>
</evidence>
<dbReference type="InterPro" id="IPR014043">
    <property type="entry name" value="Acyl_transferase_dom"/>
</dbReference>
<dbReference type="InterPro" id="IPR037143">
    <property type="entry name" value="4-PPantetheinyl_Trfase_dom_sf"/>
</dbReference>
<keyword evidence="1" id="KW-0596">Phosphopantetheine</keyword>
<gene>
    <name evidence="5" type="ORF">SAMN04488024_10960</name>
</gene>
<dbReference type="Pfam" id="PF02801">
    <property type="entry name" value="Ketoacyl-synt_C"/>
    <property type="match status" value="1"/>
</dbReference>
<dbReference type="PROSITE" id="PS52004">
    <property type="entry name" value="KS3_2"/>
    <property type="match status" value="1"/>
</dbReference>
<dbReference type="PANTHER" id="PTHR43074">
    <property type="entry name" value="OMEGA-3 POLYUNSATURATED FATTY ACID SYNTHASE PFAB-RELATED"/>
    <property type="match status" value="1"/>
</dbReference>
<dbReference type="SMART" id="SM00827">
    <property type="entry name" value="PKS_AT"/>
    <property type="match status" value="1"/>
</dbReference>
<dbReference type="Gene3D" id="3.90.470.20">
    <property type="entry name" value="4'-phosphopantetheinyl transferase domain"/>
    <property type="match status" value="2"/>
</dbReference>
<keyword evidence="6" id="KW-1185">Reference proteome</keyword>
<dbReference type="InterPro" id="IPR018201">
    <property type="entry name" value="Ketoacyl_synth_AS"/>
</dbReference>
<dbReference type="Proteomes" id="UP000199455">
    <property type="component" value="Unassembled WGS sequence"/>
</dbReference>
<dbReference type="InterPro" id="IPR014030">
    <property type="entry name" value="Ketoacyl_synth_N"/>
</dbReference>
<dbReference type="Pfam" id="PF00109">
    <property type="entry name" value="ketoacyl-synt"/>
    <property type="match status" value="1"/>
</dbReference>
<dbReference type="Pfam" id="PF01648">
    <property type="entry name" value="ACPS"/>
    <property type="match status" value="1"/>
</dbReference>
<dbReference type="CDD" id="cd00833">
    <property type="entry name" value="PKS"/>
    <property type="match status" value="1"/>
</dbReference>
<dbReference type="SUPFAM" id="SSF55048">
    <property type="entry name" value="Probable ACP-binding domain of malonyl-CoA ACP transacylase"/>
    <property type="match status" value="1"/>
</dbReference>
<dbReference type="Gene3D" id="3.30.70.250">
    <property type="entry name" value="Malonyl-CoA ACP transacylase, ACP-binding"/>
    <property type="match status" value="1"/>
</dbReference>
<dbReference type="GO" id="GO:0006633">
    <property type="term" value="P:fatty acid biosynthetic process"/>
    <property type="evidence" value="ECO:0007669"/>
    <property type="project" value="InterPro"/>
</dbReference>
<dbReference type="EMBL" id="FMZH01000009">
    <property type="protein sequence ID" value="SDD91265.1"/>
    <property type="molecule type" value="Genomic_DNA"/>
</dbReference>
<dbReference type="InterPro" id="IPR008278">
    <property type="entry name" value="4-PPantetheinyl_Trfase_dom"/>
</dbReference>
<evidence type="ECO:0000259" key="4">
    <source>
        <dbReference type="PROSITE" id="PS52004"/>
    </source>
</evidence>
<dbReference type="InterPro" id="IPR016036">
    <property type="entry name" value="Malonyl_transacylase_ACP-bd"/>
</dbReference>
<feature type="domain" description="Ketosynthase family 3 (KS3)" evidence="4">
    <location>
        <begin position="10"/>
        <end position="464"/>
    </location>
</feature>
<dbReference type="Gene3D" id="3.40.366.10">
    <property type="entry name" value="Malonyl-Coenzyme A Acyl Carrier Protein, domain 2"/>
    <property type="match status" value="1"/>
</dbReference>
<dbReference type="SUPFAM" id="SSF53901">
    <property type="entry name" value="Thiolase-like"/>
    <property type="match status" value="1"/>
</dbReference>
<proteinExistence type="predicted"/>
<dbReference type="SMART" id="SM00825">
    <property type="entry name" value="PKS_KS"/>
    <property type="match status" value="1"/>
</dbReference>